<dbReference type="AlphaFoldDB" id="A0AAW9QA48"/>
<protein>
    <submittedName>
        <fullName evidence="1">Uncharacterized protein</fullName>
    </submittedName>
</protein>
<organism evidence="1 2">
    <name type="scientific">Aquincola agrisoli</name>
    <dbReference type="NCBI Taxonomy" id="3119538"/>
    <lineage>
        <taxon>Bacteria</taxon>
        <taxon>Pseudomonadati</taxon>
        <taxon>Pseudomonadota</taxon>
        <taxon>Betaproteobacteria</taxon>
        <taxon>Burkholderiales</taxon>
        <taxon>Sphaerotilaceae</taxon>
        <taxon>Aquincola</taxon>
    </lineage>
</organism>
<comment type="caution">
    <text evidence="1">The sequence shown here is derived from an EMBL/GenBank/DDBJ whole genome shotgun (WGS) entry which is preliminary data.</text>
</comment>
<name>A0AAW9QA48_9BURK</name>
<proteinExistence type="predicted"/>
<reference evidence="1 2" key="1">
    <citation type="submission" date="2024-02" db="EMBL/GenBank/DDBJ databases">
        <title>Genome sequence of Aquincola sp. MAHUQ-54.</title>
        <authorList>
            <person name="Huq M.A."/>
        </authorList>
    </citation>
    <scope>NUCLEOTIDE SEQUENCE [LARGE SCALE GENOMIC DNA]</scope>
    <source>
        <strain evidence="1 2">MAHUQ-54</strain>
    </source>
</reference>
<keyword evidence="2" id="KW-1185">Reference proteome</keyword>
<sequence>MAQQDPRRVAGPLRVQFAGLAPGEPMPVFALYETDVSGRPLRKLAVSKDGTLDVGESLPKLRYVGLGPDVEDPAALPRQSLTRYRVSSVLEPWTKNGILLGRDIWDRFRFHVTCVSGTAKKCRPWWWDLVAQPLFERAPLARLQLAQHALQPAALALNPQLFPWRCLPMCDGLVEVYQRECCCHRIHLPDLFDRFAEILAELPIPLPEPWPPGPDPAPLEQQFMAGRAAKSARKSRLARFDPTKLELASAPPRRLLDDYTALLAMPSAAEQAAYVQARPHLHPLLCHCSTRKVGETPLQPGGRFDFCFIDWPHPHPHRHLSCTTVYAYKVKQFINGAWVVVYDGLAAHDYFGTGESAELHSHDKRAIVCDEPDDQGDGTAYAMLDTVGATEHFNFADQTGESQHAALDADDGTVVFGGVPGCPWGTSLALHLLITPEMKEAAVGARYYRLKVAPVDASGMLAGPPEILDDKVTWERRIIGGSGPQIWEPVVLGPLPAPAPGGESNLFTIPYWELGVNEWRMGISQAHQVWDTTGMKSDGNAISPNGRHALILELFDAGGQRIKPSGAGGAGTAKPFVYKRWKNTPDNAADVVQPDLSHVFWVDNTPVVADIVDLRKGGVPNIDECQFMVDAPDTPFSIGFRAYHVNGVDHAGNGDANSFMRGYSIGWQRGLDGSTGTLGHAPIYPDNHHDVAETGAAESSGSMSFEQMLTGPDGMGGTFVRPKCTFSVTLYVDCKHTNGSSRLTWVYDRYETASFALEIAP</sequence>
<gene>
    <name evidence="1" type="ORF">V4F39_06695</name>
</gene>
<evidence type="ECO:0000313" key="1">
    <source>
        <dbReference type="EMBL" id="MEF7613597.1"/>
    </source>
</evidence>
<dbReference type="RefSeq" id="WP_332288540.1">
    <property type="nucleotide sequence ID" value="NZ_JAZIBG010000019.1"/>
</dbReference>
<dbReference type="Proteomes" id="UP001336250">
    <property type="component" value="Unassembled WGS sequence"/>
</dbReference>
<accession>A0AAW9QA48</accession>
<evidence type="ECO:0000313" key="2">
    <source>
        <dbReference type="Proteomes" id="UP001336250"/>
    </source>
</evidence>
<dbReference type="EMBL" id="JAZIBG010000019">
    <property type="protein sequence ID" value="MEF7613597.1"/>
    <property type="molecule type" value="Genomic_DNA"/>
</dbReference>